<protein>
    <submittedName>
        <fullName evidence="1">Uncharacterized protein</fullName>
    </submittedName>
</protein>
<evidence type="ECO:0000313" key="1">
    <source>
        <dbReference type="EMBL" id="DAD56006.1"/>
    </source>
</evidence>
<accession>A0A8D9UHY5</accession>
<reference evidence="1" key="1">
    <citation type="journal article" date="2021" name="Proc. Natl. Acad. Sci. U.S.A.">
        <title>A Catalog of Tens of Thousands of Viruses from Human Metagenomes Reveals Hidden Associations with Chronic Diseases.</title>
        <authorList>
            <person name="Tisza M.J."/>
            <person name="Buck C.B."/>
        </authorList>
    </citation>
    <scope>NUCLEOTIDE SEQUENCE</scope>
    <source>
        <strain evidence="1">CtOZu12</strain>
    </source>
</reference>
<name>A0A8D9UHY5_9VIRU</name>
<sequence length="33" mass="3832">MLNIGTDKKVELDKMYLILRVAVIRDMVLLVMP</sequence>
<organism evidence="1">
    <name type="scientific">Bacteriophage sp</name>
    <dbReference type="NCBI Taxonomy" id="38018"/>
    <lineage>
        <taxon>Viruses</taxon>
    </lineage>
</organism>
<dbReference type="EMBL" id="BK029940">
    <property type="protein sequence ID" value="DAD56006.1"/>
    <property type="molecule type" value="Genomic_DNA"/>
</dbReference>
<proteinExistence type="predicted"/>